<dbReference type="Proteomes" id="UP001229421">
    <property type="component" value="Unassembled WGS sequence"/>
</dbReference>
<name>A0AAD8P1V5_TARER</name>
<dbReference type="AlphaFoldDB" id="A0AAD8P1V5"/>
<proteinExistence type="predicted"/>
<dbReference type="EMBL" id="JAUHHV010000003">
    <property type="protein sequence ID" value="KAK1429017.1"/>
    <property type="molecule type" value="Genomic_DNA"/>
</dbReference>
<organism evidence="1 2">
    <name type="scientific">Tagetes erecta</name>
    <name type="common">African marigold</name>
    <dbReference type="NCBI Taxonomy" id="13708"/>
    <lineage>
        <taxon>Eukaryota</taxon>
        <taxon>Viridiplantae</taxon>
        <taxon>Streptophyta</taxon>
        <taxon>Embryophyta</taxon>
        <taxon>Tracheophyta</taxon>
        <taxon>Spermatophyta</taxon>
        <taxon>Magnoliopsida</taxon>
        <taxon>eudicotyledons</taxon>
        <taxon>Gunneridae</taxon>
        <taxon>Pentapetalae</taxon>
        <taxon>asterids</taxon>
        <taxon>campanulids</taxon>
        <taxon>Asterales</taxon>
        <taxon>Asteraceae</taxon>
        <taxon>Asteroideae</taxon>
        <taxon>Heliantheae alliance</taxon>
        <taxon>Tageteae</taxon>
        <taxon>Tagetes</taxon>
    </lineage>
</organism>
<evidence type="ECO:0000313" key="2">
    <source>
        <dbReference type="Proteomes" id="UP001229421"/>
    </source>
</evidence>
<sequence>MFESRRLTNTRYKSTHHRQLIVPGLDFDSVAHSLEPSVCFFPFGARLSGLFRASFNLNQSNFNLSDLTSFTLPPHNLFPIIKLDLIFGGRRS</sequence>
<protein>
    <submittedName>
        <fullName evidence="1">Uncharacterized protein</fullName>
    </submittedName>
</protein>
<reference evidence="1" key="1">
    <citation type="journal article" date="2023" name="bioRxiv">
        <title>Improved chromosome-level genome assembly for marigold (Tagetes erecta).</title>
        <authorList>
            <person name="Jiang F."/>
            <person name="Yuan L."/>
            <person name="Wang S."/>
            <person name="Wang H."/>
            <person name="Xu D."/>
            <person name="Wang A."/>
            <person name="Fan W."/>
        </authorList>
    </citation>
    <scope>NUCLEOTIDE SEQUENCE</scope>
    <source>
        <strain evidence="1">WSJ</strain>
        <tissue evidence="1">Leaf</tissue>
    </source>
</reference>
<comment type="caution">
    <text evidence="1">The sequence shown here is derived from an EMBL/GenBank/DDBJ whole genome shotgun (WGS) entry which is preliminary data.</text>
</comment>
<gene>
    <name evidence="1" type="ORF">QVD17_11216</name>
</gene>
<accession>A0AAD8P1V5</accession>
<evidence type="ECO:0000313" key="1">
    <source>
        <dbReference type="EMBL" id="KAK1429017.1"/>
    </source>
</evidence>
<keyword evidence="2" id="KW-1185">Reference proteome</keyword>